<dbReference type="PIRSF" id="PIRSF000804">
    <property type="entry name" value="DNA_pol_III_b"/>
    <property type="match status" value="1"/>
</dbReference>
<dbReference type="Pfam" id="PF02767">
    <property type="entry name" value="DNA_pol3_beta_2"/>
    <property type="match status" value="1"/>
</dbReference>
<evidence type="ECO:0000256" key="1">
    <source>
        <dbReference type="ARBA" id="ARBA00004496"/>
    </source>
</evidence>
<feature type="domain" description="DNA polymerase III beta sliding clamp N-terminal" evidence="11">
    <location>
        <begin position="1"/>
        <end position="120"/>
    </location>
</feature>
<evidence type="ECO:0000256" key="9">
    <source>
        <dbReference type="ARBA" id="ARBA00023125"/>
    </source>
</evidence>
<keyword evidence="7 10" id="KW-0235">DNA replication</keyword>
<accession>A0A0F0CME9</accession>
<dbReference type="GO" id="GO:0003677">
    <property type="term" value="F:DNA binding"/>
    <property type="evidence" value="ECO:0007669"/>
    <property type="project" value="UniProtKB-UniRule"/>
</dbReference>
<protein>
    <recommendedName>
        <fullName evidence="3 10">Beta sliding clamp</fullName>
    </recommendedName>
</protein>
<dbReference type="InterPro" id="IPR022637">
    <property type="entry name" value="DNA_polIII_beta_cen"/>
</dbReference>
<dbReference type="Pfam" id="PF02768">
    <property type="entry name" value="DNA_pol3_beta_3"/>
    <property type="match status" value="1"/>
</dbReference>
<dbReference type="Gene3D" id="3.70.10.10">
    <property type="match status" value="1"/>
</dbReference>
<gene>
    <name evidence="14" type="ORF">OMAG_001627</name>
</gene>
<dbReference type="InterPro" id="IPR046938">
    <property type="entry name" value="DNA_clamp_sf"/>
</dbReference>
<evidence type="ECO:0000259" key="12">
    <source>
        <dbReference type="Pfam" id="PF02767"/>
    </source>
</evidence>
<keyword evidence="6 10" id="KW-0548">Nucleotidyltransferase</keyword>
<comment type="subunit">
    <text evidence="10">Forms a ring-shaped head-to-tail homodimer around DNA.</text>
</comment>
<dbReference type="GO" id="GO:0005737">
    <property type="term" value="C:cytoplasm"/>
    <property type="evidence" value="ECO:0007669"/>
    <property type="project" value="UniProtKB-SubCell"/>
</dbReference>
<comment type="caution">
    <text evidence="14">The sequence shown here is derived from an EMBL/GenBank/DDBJ whole genome shotgun (WGS) entry which is preliminary data.</text>
</comment>
<keyword evidence="8 10" id="KW-0239">DNA-directed DNA polymerase</keyword>
<dbReference type="PANTHER" id="PTHR30478">
    <property type="entry name" value="DNA POLYMERASE III SUBUNIT BETA"/>
    <property type="match status" value="1"/>
</dbReference>
<evidence type="ECO:0000313" key="14">
    <source>
        <dbReference type="EMBL" id="KJJ84523.1"/>
    </source>
</evidence>
<dbReference type="SUPFAM" id="SSF55979">
    <property type="entry name" value="DNA clamp"/>
    <property type="match status" value="3"/>
</dbReference>
<keyword evidence="9" id="KW-0238">DNA-binding</keyword>
<dbReference type="AlphaFoldDB" id="A0A0F0CME9"/>
<dbReference type="NCBIfam" id="TIGR00663">
    <property type="entry name" value="dnan"/>
    <property type="match status" value="1"/>
</dbReference>
<sequence length="367" mass="41116">MDLTIQKELLLNGIQIIQNAISQKSNMPILSNVLFESTGTELKLTATDLELGICTKIPVLVGQEGAITIPAKKFFDIIKALPDNIEVEISLKKNNSITIKGGNAVFKIIGLPKEEFPTLPLFEDKDAITISKSIFKEMINLTDFSVSKEDSRHVLTGVLLSVKQDVIKMVSTDGRRMAAATKKIPLKTLIERNAIIPLKAVLEIKRLLNDDGDLKILFSNNQILFSFSSTYIISRIIEGEFPDFEKVIPEKTKKIVSIQKEDFLNAVKRVSIFTDQDSQAVKIEIQKNKMTISKNTPYLGEAREEIAVDFSGDKEIQIGFNPRYLIDVLKVLGEEFVEMEISDPTKPGVIRKQEEYVYVVLPMQVVG</sequence>
<evidence type="ECO:0000256" key="8">
    <source>
        <dbReference type="ARBA" id="ARBA00022932"/>
    </source>
</evidence>
<dbReference type="GO" id="GO:0003887">
    <property type="term" value="F:DNA-directed DNA polymerase activity"/>
    <property type="evidence" value="ECO:0007669"/>
    <property type="project" value="UniProtKB-UniRule"/>
</dbReference>
<evidence type="ECO:0000256" key="10">
    <source>
        <dbReference type="PIRNR" id="PIRNR000804"/>
    </source>
</evidence>
<dbReference type="GO" id="GO:0006271">
    <property type="term" value="P:DNA strand elongation involved in DNA replication"/>
    <property type="evidence" value="ECO:0007669"/>
    <property type="project" value="TreeGrafter"/>
</dbReference>
<dbReference type="GO" id="GO:0008408">
    <property type="term" value="F:3'-5' exonuclease activity"/>
    <property type="evidence" value="ECO:0007669"/>
    <property type="project" value="InterPro"/>
</dbReference>
<dbReference type="InterPro" id="IPR022634">
    <property type="entry name" value="DNA_polIII_beta_N"/>
</dbReference>
<evidence type="ECO:0000256" key="6">
    <source>
        <dbReference type="ARBA" id="ARBA00022695"/>
    </source>
</evidence>
<evidence type="ECO:0000256" key="3">
    <source>
        <dbReference type="ARBA" id="ARBA00021035"/>
    </source>
</evidence>
<comment type="subcellular location">
    <subcellularLocation>
        <location evidence="1 10">Cytoplasm</location>
    </subcellularLocation>
</comment>
<dbReference type="InterPro" id="IPR001001">
    <property type="entry name" value="DNA_polIII_beta"/>
</dbReference>
<keyword evidence="5 10" id="KW-0808">Transferase</keyword>
<feature type="domain" description="DNA polymerase III beta sliding clamp central" evidence="12">
    <location>
        <begin position="130"/>
        <end position="243"/>
    </location>
</feature>
<evidence type="ECO:0000313" key="15">
    <source>
        <dbReference type="Proteomes" id="UP000033428"/>
    </source>
</evidence>
<organism evidence="14 15">
    <name type="scientific">Candidatus Omnitrophus magneticus</name>
    <dbReference type="NCBI Taxonomy" id="1609969"/>
    <lineage>
        <taxon>Bacteria</taxon>
        <taxon>Pseudomonadati</taxon>
        <taxon>Candidatus Omnitrophota</taxon>
        <taxon>Candidatus Omnitrophus</taxon>
    </lineage>
</organism>
<dbReference type="InterPro" id="IPR022635">
    <property type="entry name" value="DNA_polIII_beta_C"/>
</dbReference>
<comment type="similarity">
    <text evidence="2 10">Belongs to the beta sliding clamp family.</text>
</comment>
<proteinExistence type="inferred from homology"/>
<dbReference type="EMBL" id="JYNY01000341">
    <property type="protein sequence ID" value="KJJ84523.1"/>
    <property type="molecule type" value="Genomic_DNA"/>
</dbReference>
<evidence type="ECO:0000256" key="5">
    <source>
        <dbReference type="ARBA" id="ARBA00022679"/>
    </source>
</evidence>
<evidence type="ECO:0000259" key="11">
    <source>
        <dbReference type="Pfam" id="PF00712"/>
    </source>
</evidence>
<keyword evidence="4 10" id="KW-0963">Cytoplasm</keyword>
<reference evidence="14 15" key="1">
    <citation type="submission" date="2015-02" db="EMBL/GenBank/DDBJ databases">
        <title>Single-cell genomics of uncultivated deep-branching MTB reveals a conserved set of magnetosome genes.</title>
        <authorList>
            <person name="Kolinko S."/>
            <person name="Richter M."/>
            <person name="Glockner F.O."/>
            <person name="Brachmann A."/>
            <person name="Schuler D."/>
        </authorList>
    </citation>
    <scope>NUCLEOTIDE SEQUENCE [LARGE SCALE GENOMIC DNA]</scope>
    <source>
        <strain evidence="14">SKK-01</strain>
    </source>
</reference>
<feature type="domain" description="DNA polymerase III beta sliding clamp C-terminal" evidence="13">
    <location>
        <begin position="246"/>
        <end position="363"/>
    </location>
</feature>
<keyword evidence="15" id="KW-1185">Reference proteome</keyword>
<dbReference type="PANTHER" id="PTHR30478:SF0">
    <property type="entry name" value="BETA SLIDING CLAMP"/>
    <property type="match status" value="1"/>
</dbReference>
<evidence type="ECO:0000256" key="4">
    <source>
        <dbReference type="ARBA" id="ARBA00022490"/>
    </source>
</evidence>
<dbReference type="Gene3D" id="3.10.150.10">
    <property type="entry name" value="DNA Polymerase III, subunit A, domain 2"/>
    <property type="match status" value="1"/>
</dbReference>
<evidence type="ECO:0000256" key="7">
    <source>
        <dbReference type="ARBA" id="ARBA00022705"/>
    </source>
</evidence>
<dbReference type="GO" id="GO:0009360">
    <property type="term" value="C:DNA polymerase III complex"/>
    <property type="evidence" value="ECO:0007669"/>
    <property type="project" value="InterPro"/>
</dbReference>
<evidence type="ECO:0000259" key="13">
    <source>
        <dbReference type="Pfam" id="PF02768"/>
    </source>
</evidence>
<evidence type="ECO:0000256" key="2">
    <source>
        <dbReference type="ARBA" id="ARBA00010752"/>
    </source>
</evidence>
<dbReference type="Pfam" id="PF00712">
    <property type="entry name" value="DNA_pol3_beta"/>
    <property type="match status" value="1"/>
</dbReference>
<dbReference type="Proteomes" id="UP000033428">
    <property type="component" value="Unassembled WGS sequence"/>
</dbReference>
<comment type="function">
    <text evidence="10">Confers DNA tethering and processivity to DNA polymerases and other proteins. Acts as a clamp, forming a ring around DNA (a reaction catalyzed by the clamp-loading complex) which diffuses in an ATP-independent manner freely and bidirectionally along dsDNA. Initially characterized for its ability to contact the catalytic subunit of DNA polymerase III (Pol III), a complex, multichain enzyme responsible for most of the replicative synthesis in bacteria; Pol III exhibits 3'-5' exonuclease proofreading activity. The beta chain is required for initiation of replication as well as for processivity of DNA replication.</text>
</comment>
<name>A0A0F0CME9_9BACT</name>
<dbReference type="SMART" id="SM00480">
    <property type="entry name" value="POL3Bc"/>
    <property type="match status" value="1"/>
</dbReference>
<dbReference type="CDD" id="cd00140">
    <property type="entry name" value="beta_clamp"/>
    <property type="match status" value="1"/>
</dbReference>